<dbReference type="Proteomes" id="UP000219020">
    <property type="component" value="Unassembled WGS sequence"/>
</dbReference>
<comment type="caution">
    <text evidence="1">The sequence shown here is derived from an EMBL/GenBank/DDBJ whole genome shotgun (WGS) entry which is preliminary data.</text>
</comment>
<sequence>MITNHRGDHVVVTQQSYVTASADNLVHLETNSIDLFLLIYHSV</sequence>
<proteinExistence type="predicted"/>
<dbReference type="AlphaFoldDB" id="A0A2A5T3T7"/>
<name>A0A2A5T3T7_9GAMM</name>
<evidence type="ECO:0000313" key="2">
    <source>
        <dbReference type="Proteomes" id="UP000219020"/>
    </source>
</evidence>
<evidence type="ECO:0000313" key="1">
    <source>
        <dbReference type="EMBL" id="PCS22811.1"/>
    </source>
</evidence>
<reference evidence="2" key="1">
    <citation type="submission" date="2017-04" db="EMBL/GenBank/DDBJ databases">
        <title>Genome evolution of the luminous symbionts of deep sea anglerfish.</title>
        <authorList>
            <person name="Hendry T.A."/>
        </authorList>
    </citation>
    <scope>NUCLEOTIDE SEQUENCE [LARGE SCALE GENOMIC DNA]</scope>
</reference>
<accession>A0A2A5T3T7</accession>
<protein>
    <submittedName>
        <fullName evidence="1">Uncharacterized protein</fullName>
    </submittedName>
</protein>
<keyword evidence="2" id="KW-1185">Reference proteome</keyword>
<dbReference type="EMBL" id="NBYY01000013">
    <property type="protein sequence ID" value="PCS22811.1"/>
    <property type="molecule type" value="Genomic_DNA"/>
</dbReference>
<organism evidence="1 2">
    <name type="scientific">Candidatus Enterovibrio escicola</name>
    <dbReference type="NCBI Taxonomy" id="1927127"/>
    <lineage>
        <taxon>Bacteria</taxon>
        <taxon>Pseudomonadati</taxon>
        <taxon>Pseudomonadota</taxon>
        <taxon>Gammaproteobacteria</taxon>
        <taxon>Vibrionales</taxon>
        <taxon>Vibrionaceae</taxon>
        <taxon>Enterovibrio</taxon>
    </lineage>
</organism>
<gene>
    <name evidence="1" type="ORF">BTN49_1362</name>
</gene>